<name>A0ABS5TJ46_9ACTN</name>
<organism evidence="3 4">
    <name type="scientific">Kineosporia corallincola</name>
    <dbReference type="NCBI Taxonomy" id="2835133"/>
    <lineage>
        <taxon>Bacteria</taxon>
        <taxon>Bacillati</taxon>
        <taxon>Actinomycetota</taxon>
        <taxon>Actinomycetes</taxon>
        <taxon>Kineosporiales</taxon>
        <taxon>Kineosporiaceae</taxon>
        <taxon>Kineosporia</taxon>
    </lineage>
</organism>
<reference evidence="3 4" key="1">
    <citation type="submission" date="2021-05" db="EMBL/GenBank/DDBJ databases">
        <title>Kineosporia and Streptomyces sp. nov. two new marine actinobacteria isolated from Coral.</title>
        <authorList>
            <person name="Buangrab K."/>
            <person name="Sutthacheep M."/>
            <person name="Yeemin T."/>
            <person name="Harunari E."/>
            <person name="Igarashi Y."/>
            <person name="Kanchanasin P."/>
            <person name="Tanasupawat S."/>
            <person name="Phongsopitanun W."/>
        </authorList>
    </citation>
    <scope>NUCLEOTIDE SEQUENCE [LARGE SCALE GENOMIC DNA]</scope>
    <source>
        <strain evidence="3 4">J2-2</strain>
    </source>
</reference>
<evidence type="ECO:0000313" key="3">
    <source>
        <dbReference type="EMBL" id="MBT0769599.1"/>
    </source>
</evidence>
<keyword evidence="1" id="KW-0560">Oxidoreductase</keyword>
<dbReference type="SUPFAM" id="SSF56176">
    <property type="entry name" value="FAD-binding/transporter-associated domain-like"/>
    <property type="match status" value="1"/>
</dbReference>
<evidence type="ECO:0000259" key="2">
    <source>
        <dbReference type="PROSITE" id="PS51387"/>
    </source>
</evidence>
<dbReference type="Pfam" id="PF03450">
    <property type="entry name" value="CO_deh_flav_C"/>
    <property type="match status" value="1"/>
</dbReference>
<dbReference type="InterPro" id="IPR016167">
    <property type="entry name" value="FAD-bd_PCMH_sub1"/>
</dbReference>
<dbReference type="InterPro" id="IPR005107">
    <property type="entry name" value="CO_DH_flav_C"/>
</dbReference>
<feature type="domain" description="FAD-binding PCMH-type" evidence="2">
    <location>
        <begin position="1"/>
        <end position="222"/>
    </location>
</feature>
<dbReference type="EMBL" id="JAHBAY010000004">
    <property type="protein sequence ID" value="MBT0769599.1"/>
    <property type="molecule type" value="Genomic_DNA"/>
</dbReference>
<protein>
    <submittedName>
        <fullName evidence="3">Xanthine dehydrogenase family protein subunit M</fullName>
    </submittedName>
</protein>
<dbReference type="InterPro" id="IPR036683">
    <property type="entry name" value="CO_DH_flav_C_dom_sf"/>
</dbReference>
<proteinExistence type="predicted"/>
<dbReference type="Gene3D" id="3.30.43.10">
    <property type="entry name" value="Uridine Diphospho-n-acetylenolpyruvylglucosamine Reductase, domain 2"/>
    <property type="match status" value="1"/>
</dbReference>
<dbReference type="PROSITE" id="PS51387">
    <property type="entry name" value="FAD_PCMH"/>
    <property type="match status" value="1"/>
</dbReference>
<evidence type="ECO:0000256" key="1">
    <source>
        <dbReference type="ARBA" id="ARBA00023002"/>
    </source>
</evidence>
<dbReference type="Gene3D" id="3.30.390.50">
    <property type="entry name" value="CO dehydrogenase flavoprotein, C-terminal domain"/>
    <property type="match status" value="1"/>
</dbReference>
<dbReference type="Gene3D" id="3.30.465.10">
    <property type="match status" value="2"/>
</dbReference>
<sequence>MKPFAYAVAGAPADAVRRISGSPGARFLGGGTNLVDLMRLGVESPDLLVDVTRLDLDRIEPVDGGGVRIGAGVRNSDLAADPRLRVAYPMLSQALLSGASGQLRNLATVGGNLLQRTRCPYFQDVTKPCNKRSPGSGCPARTGVHRDLAILGASEHCIATHPSDFAVALAAIGARVHVTGPAGDRTLKVTELYRSPGEDPSRDTVLDPADLITAVELPPSGPAHRTSLYRKARDRASYAFAVGSVAAGLGLTPDGEVGEVRIALGAVAHKPWRARLAEAALTGRPATVEEFRRAAGIELAAAEPLPDNAFKVTLSQNLIVAALLELAGGEAR</sequence>
<dbReference type="InterPro" id="IPR016169">
    <property type="entry name" value="FAD-bd_PCMH_sub2"/>
</dbReference>
<accession>A0ABS5TJ46</accession>
<dbReference type="InterPro" id="IPR051312">
    <property type="entry name" value="Diverse_Substr_Oxidored"/>
</dbReference>
<dbReference type="PANTHER" id="PTHR42659">
    <property type="entry name" value="XANTHINE DEHYDROGENASE SUBUNIT C-RELATED"/>
    <property type="match status" value="1"/>
</dbReference>
<dbReference type="SMART" id="SM01092">
    <property type="entry name" value="CO_deh_flav_C"/>
    <property type="match status" value="1"/>
</dbReference>
<dbReference type="InterPro" id="IPR016166">
    <property type="entry name" value="FAD-bd_PCMH"/>
</dbReference>
<dbReference type="InterPro" id="IPR002346">
    <property type="entry name" value="Mopterin_DH_FAD-bd"/>
</dbReference>
<dbReference type="RefSeq" id="WP_214155899.1">
    <property type="nucleotide sequence ID" value="NZ_JAHBAY010000004.1"/>
</dbReference>
<dbReference type="Pfam" id="PF00941">
    <property type="entry name" value="FAD_binding_5"/>
    <property type="match status" value="1"/>
</dbReference>
<dbReference type="InterPro" id="IPR036318">
    <property type="entry name" value="FAD-bd_PCMH-like_sf"/>
</dbReference>
<keyword evidence="4" id="KW-1185">Reference proteome</keyword>
<dbReference type="SUPFAM" id="SSF55447">
    <property type="entry name" value="CO dehydrogenase flavoprotein C-terminal domain-like"/>
    <property type="match status" value="1"/>
</dbReference>
<dbReference type="PANTHER" id="PTHR42659:SF1">
    <property type="entry name" value="OXIDOREDUCTASE"/>
    <property type="match status" value="1"/>
</dbReference>
<comment type="caution">
    <text evidence="3">The sequence shown here is derived from an EMBL/GenBank/DDBJ whole genome shotgun (WGS) entry which is preliminary data.</text>
</comment>
<evidence type="ECO:0000313" key="4">
    <source>
        <dbReference type="Proteomes" id="UP001197247"/>
    </source>
</evidence>
<gene>
    <name evidence="3" type="ORF">KIH74_11745</name>
</gene>
<dbReference type="Proteomes" id="UP001197247">
    <property type="component" value="Unassembled WGS sequence"/>
</dbReference>